<accession>A0AAD7QQ29</accession>
<dbReference type="InterPro" id="IPR006671">
    <property type="entry name" value="Cyclin_N"/>
</dbReference>
<dbReference type="Proteomes" id="UP001217417">
    <property type="component" value="Unassembled WGS sequence"/>
</dbReference>
<comment type="caution">
    <text evidence="3">The sequence shown here is derived from an EMBL/GenBank/DDBJ whole genome shotgun (WGS) entry which is preliminary data.</text>
</comment>
<feature type="region of interest" description="Disordered" evidence="1">
    <location>
        <begin position="227"/>
        <end position="248"/>
    </location>
</feature>
<dbReference type="CDD" id="cd20557">
    <property type="entry name" value="CYCLIN_ScPCL1-like"/>
    <property type="match status" value="1"/>
</dbReference>
<dbReference type="Pfam" id="PF00134">
    <property type="entry name" value="Cyclin_N"/>
    <property type="match status" value="1"/>
</dbReference>
<dbReference type="SUPFAM" id="SSF47954">
    <property type="entry name" value="Cyclin-like"/>
    <property type="match status" value="1"/>
</dbReference>
<evidence type="ECO:0000259" key="2">
    <source>
        <dbReference type="Pfam" id="PF00134"/>
    </source>
</evidence>
<dbReference type="EMBL" id="JARPMG010000007">
    <property type="protein sequence ID" value="KAJ8099299.1"/>
    <property type="molecule type" value="Genomic_DNA"/>
</dbReference>
<dbReference type="AlphaFoldDB" id="A0AAD7QQ29"/>
<dbReference type="GeneID" id="80883205"/>
<proteinExistence type="predicted"/>
<feature type="compositionally biased region" description="Acidic residues" evidence="1">
    <location>
        <begin position="239"/>
        <end position="248"/>
    </location>
</feature>
<keyword evidence="4" id="KW-1185">Reference proteome</keyword>
<dbReference type="RefSeq" id="XP_056042749.1">
    <property type="nucleotide sequence ID" value="XM_056188039.1"/>
</dbReference>
<dbReference type="InterPro" id="IPR036915">
    <property type="entry name" value="Cyclin-like_sf"/>
</dbReference>
<evidence type="ECO:0000313" key="4">
    <source>
        <dbReference type="Proteomes" id="UP001217417"/>
    </source>
</evidence>
<gene>
    <name evidence="3" type="ORF">POJ06DRAFT_256593</name>
</gene>
<dbReference type="Gene3D" id="1.10.472.10">
    <property type="entry name" value="Cyclin-like"/>
    <property type="match status" value="1"/>
</dbReference>
<name>A0AAD7QQ29_9ASCO</name>
<evidence type="ECO:0000256" key="1">
    <source>
        <dbReference type="SAM" id="MobiDB-lite"/>
    </source>
</evidence>
<organism evidence="3 4">
    <name type="scientific">Lipomyces tetrasporus</name>
    <dbReference type="NCBI Taxonomy" id="54092"/>
    <lineage>
        <taxon>Eukaryota</taxon>
        <taxon>Fungi</taxon>
        <taxon>Dikarya</taxon>
        <taxon>Ascomycota</taxon>
        <taxon>Saccharomycotina</taxon>
        <taxon>Lipomycetes</taxon>
        <taxon>Lipomycetales</taxon>
        <taxon>Lipomycetaceae</taxon>
        <taxon>Lipomyces</taxon>
    </lineage>
</organism>
<protein>
    <recommendedName>
        <fullName evidence="2">Cyclin N-terminal domain-containing protein</fullName>
    </recommendedName>
</protein>
<evidence type="ECO:0000313" key="3">
    <source>
        <dbReference type="EMBL" id="KAJ8099299.1"/>
    </source>
</evidence>
<reference evidence="3" key="1">
    <citation type="submission" date="2023-03" db="EMBL/GenBank/DDBJ databases">
        <title>Near-Complete genome sequence of Lipomyces tetrasporous NRRL Y-64009, an oleaginous yeast capable of growing on lignocellulosic hydrolysates.</title>
        <authorList>
            <consortium name="Lawrence Berkeley National Laboratory"/>
            <person name="Jagtap S.S."/>
            <person name="Liu J.-J."/>
            <person name="Walukiewicz H.E."/>
            <person name="Pangilinan J."/>
            <person name="Lipzen A."/>
            <person name="Ahrendt S."/>
            <person name="Koriabine M."/>
            <person name="Cobaugh K."/>
            <person name="Salamov A."/>
            <person name="Yoshinaga Y."/>
            <person name="Ng V."/>
            <person name="Daum C."/>
            <person name="Grigoriev I.V."/>
            <person name="Slininger P.J."/>
            <person name="Dien B.S."/>
            <person name="Jin Y.-S."/>
            <person name="Rao C.V."/>
        </authorList>
    </citation>
    <scope>NUCLEOTIDE SEQUENCE</scope>
    <source>
        <strain evidence="3">NRRL Y-64009</strain>
    </source>
</reference>
<sequence length="248" mass="28072">MIEHHSTLRRSTSRGICAPLSSLPTPFASPSKPTKFSRRYSQSRHNHSYFDGCSMHIASLLHRRSQITRNRIEYMIDAAQLSLEILAASCCLLEKLSLRFYCRLKTALSDSSILGEVALTSAFMISSKYLEDDYFRLRTWASVGDLSIPSADLRFTELQMLRELDFDIARIVTMEAIDDTICEFRSRQFCIDFLRPGQMYALQRSPAKETLCATVYSFYEGSNDDDELTVAPDGAYLSDGDDTSTDST</sequence>
<feature type="domain" description="Cyclin N-terminal" evidence="2">
    <location>
        <begin position="72"/>
        <end position="168"/>
    </location>
</feature>